<feature type="transmembrane region" description="Helical" evidence="3">
    <location>
        <begin position="120"/>
        <end position="142"/>
    </location>
</feature>
<name>A0A7Y4IE20_MYXXA</name>
<gene>
    <name evidence="4" type="ORF">HNV28_03690</name>
</gene>
<dbReference type="EMBL" id="JABFNT010000008">
    <property type="protein sequence ID" value="NOJ77449.1"/>
    <property type="molecule type" value="Genomic_DNA"/>
</dbReference>
<organism evidence="4 5">
    <name type="scientific">Myxococcus xanthus</name>
    <dbReference type="NCBI Taxonomy" id="34"/>
    <lineage>
        <taxon>Bacteria</taxon>
        <taxon>Pseudomonadati</taxon>
        <taxon>Myxococcota</taxon>
        <taxon>Myxococcia</taxon>
        <taxon>Myxococcales</taxon>
        <taxon>Cystobacterineae</taxon>
        <taxon>Myxococcaceae</taxon>
        <taxon>Myxococcus</taxon>
    </lineage>
</organism>
<accession>A0A7Y4IE20</accession>
<feature type="transmembrane region" description="Helical" evidence="3">
    <location>
        <begin position="70"/>
        <end position="90"/>
    </location>
</feature>
<reference evidence="4 5" key="1">
    <citation type="submission" date="2020-05" db="EMBL/GenBank/DDBJ databases">
        <authorList>
            <person name="Whitworth D."/>
        </authorList>
    </citation>
    <scope>NUCLEOTIDE SEQUENCE [LARGE SCALE GENOMIC DNA]</scope>
    <source>
        <strain evidence="4 5">AM005</strain>
    </source>
</reference>
<comment type="similarity">
    <text evidence="1 2">Belongs to the BioY family.</text>
</comment>
<dbReference type="PANTHER" id="PTHR34295">
    <property type="entry name" value="BIOTIN TRANSPORTER BIOY"/>
    <property type="match status" value="1"/>
</dbReference>
<feature type="transmembrane region" description="Helical" evidence="3">
    <location>
        <begin position="46"/>
        <end position="64"/>
    </location>
</feature>
<comment type="subcellular location">
    <subcellularLocation>
        <location evidence="2">Cell membrane</location>
        <topology evidence="2">Multi-pass membrane protein</topology>
    </subcellularLocation>
</comment>
<dbReference type="PIRSF" id="PIRSF016661">
    <property type="entry name" value="BioY"/>
    <property type="match status" value="1"/>
</dbReference>
<comment type="caution">
    <text evidence="4">The sequence shown here is derived from an EMBL/GenBank/DDBJ whole genome shotgun (WGS) entry which is preliminary data.</text>
</comment>
<dbReference type="AlphaFoldDB" id="A0A7Y4IE20"/>
<evidence type="ECO:0000256" key="1">
    <source>
        <dbReference type="ARBA" id="ARBA00010692"/>
    </source>
</evidence>
<evidence type="ECO:0000256" key="2">
    <source>
        <dbReference type="PIRNR" id="PIRNR016661"/>
    </source>
</evidence>
<keyword evidence="3" id="KW-1133">Transmembrane helix</keyword>
<proteinExistence type="inferred from homology"/>
<evidence type="ECO:0000313" key="5">
    <source>
        <dbReference type="Proteomes" id="UP000533080"/>
    </source>
</evidence>
<feature type="transmembrane region" description="Helical" evidence="3">
    <location>
        <begin position="154"/>
        <end position="174"/>
    </location>
</feature>
<keyword evidence="2" id="KW-1003">Cell membrane</keyword>
<dbReference type="GO" id="GO:0005886">
    <property type="term" value="C:plasma membrane"/>
    <property type="evidence" value="ECO:0007669"/>
    <property type="project" value="UniProtKB-SubCell"/>
</dbReference>
<evidence type="ECO:0000256" key="3">
    <source>
        <dbReference type="SAM" id="Phobius"/>
    </source>
</evidence>
<feature type="transmembrane region" description="Helical" evidence="3">
    <location>
        <begin position="97"/>
        <end position="114"/>
    </location>
</feature>
<sequence>MSVYPSGAPCPRGVRFWRLRLTLAATARPRPRVLADALTRSRAYDVALVLGGALLTAGLAQVSVSVPGSPVPITGQSLGVIVAAAALGPVRGMAAQLLYLLMGAVGLPFFAEGASGLERILGATGGYLVGFVPAAFLVGLAAQRGFDRRPWTALPLFAVGQLAVFAVGLPWLALSARLGVAKALGVGFTPFLPGGLLKAAIAAVLLPLAWRLVGPRKV</sequence>
<dbReference type="GO" id="GO:0015225">
    <property type="term" value="F:biotin transmembrane transporter activity"/>
    <property type="evidence" value="ECO:0007669"/>
    <property type="project" value="UniProtKB-UniRule"/>
</dbReference>
<keyword evidence="3" id="KW-0812">Transmembrane</keyword>
<keyword evidence="2 3" id="KW-0472">Membrane</keyword>
<protein>
    <recommendedName>
        <fullName evidence="2">Biotin transporter</fullName>
    </recommendedName>
</protein>
<keyword evidence="2" id="KW-0813">Transport</keyword>
<dbReference type="Gene3D" id="1.10.1760.20">
    <property type="match status" value="1"/>
</dbReference>
<dbReference type="Proteomes" id="UP000533080">
    <property type="component" value="Unassembled WGS sequence"/>
</dbReference>
<feature type="transmembrane region" description="Helical" evidence="3">
    <location>
        <begin position="194"/>
        <end position="213"/>
    </location>
</feature>
<dbReference type="PANTHER" id="PTHR34295:SF1">
    <property type="entry name" value="BIOTIN TRANSPORTER BIOY"/>
    <property type="match status" value="1"/>
</dbReference>
<evidence type="ECO:0000313" key="4">
    <source>
        <dbReference type="EMBL" id="NOJ77449.1"/>
    </source>
</evidence>
<dbReference type="InterPro" id="IPR003784">
    <property type="entry name" value="BioY"/>
</dbReference>
<dbReference type="Pfam" id="PF02632">
    <property type="entry name" value="BioY"/>
    <property type="match status" value="1"/>
</dbReference>